<dbReference type="PANTHER" id="PTHR31470">
    <property type="entry name" value="CYSTEINE PROTEINASES SUPERFAMILY PROTEIN-RELATED-RELATED"/>
    <property type="match status" value="1"/>
</dbReference>
<organism evidence="5 6">
    <name type="scientific">Capsicum annuum</name>
    <name type="common">Capsicum pepper</name>
    <dbReference type="NCBI Taxonomy" id="4072"/>
    <lineage>
        <taxon>Eukaryota</taxon>
        <taxon>Viridiplantae</taxon>
        <taxon>Streptophyta</taxon>
        <taxon>Embryophyta</taxon>
        <taxon>Tracheophyta</taxon>
        <taxon>Spermatophyta</taxon>
        <taxon>Magnoliopsida</taxon>
        <taxon>eudicotyledons</taxon>
        <taxon>Gunneridae</taxon>
        <taxon>Pentapetalae</taxon>
        <taxon>asterids</taxon>
        <taxon>lamiids</taxon>
        <taxon>Solanales</taxon>
        <taxon>Solanaceae</taxon>
        <taxon>Solanoideae</taxon>
        <taxon>Capsiceae</taxon>
        <taxon>Capsicum</taxon>
    </lineage>
</organism>
<dbReference type="Gene3D" id="3.40.395.10">
    <property type="entry name" value="Adenoviral Proteinase, Chain A"/>
    <property type="match status" value="1"/>
</dbReference>
<protein>
    <recommendedName>
        <fullName evidence="4">Ubiquitin-like protease family profile domain-containing protein</fullName>
    </recommendedName>
</protein>
<dbReference type="PROSITE" id="PS50600">
    <property type="entry name" value="ULP_PROTEASE"/>
    <property type="match status" value="1"/>
</dbReference>
<dbReference type="PANTHER" id="PTHR31470:SF46">
    <property type="entry name" value="ULP1 PROTEASE FAMILY, C-TERMINAL CATALYTIC DOMAIN CONTAINING PROTEIN"/>
    <property type="match status" value="1"/>
</dbReference>
<dbReference type="InterPro" id="IPR038765">
    <property type="entry name" value="Papain-like_cys_pep_sf"/>
</dbReference>
<evidence type="ECO:0000259" key="4">
    <source>
        <dbReference type="PROSITE" id="PS50600"/>
    </source>
</evidence>
<evidence type="ECO:0000256" key="1">
    <source>
        <dbReference type="ARBA" id="ARBA00005234"/>
    </source>
</evidence>
<evidence type="ECO:0000256" key="2">
    <source>
        <dbReference type="ARBA" id="ARBA00022670"/>
    </source>
</evidence>
<dbReference type="Gramene" id="PHT77130">
    <property type="protein sequence ID" value="PHT77130"/>
    <property type="gene ID" value="T459_20652"/>
</dbReference>
<keyword evidence="6" id="KW-1185">Reference proteome</keyword>
<keyword evidence="3" id="KW-0378">Hydrolase</keyword>
<evidence type="ECO:0000256" key="3">
    <source>
        <dbReference type="ARBA" id="ARBA00022801"/>
    </source>
</evidence>
<dbReference type="Pfam" id="PF02902">
    <property type="entry name" value="Peptidase_C48"/>
    <property type="match status" value="1"/>
</dbReference>
<dbReference type="SUPFAM" id="SSF54001">
    <property type="entry name" value="Cysteine proteinases"/>
    <property type="match status" value="1"/>
</dbReference>
<dbReference type="AlphaFoldDB" id="A0A2G2Z536"/>
<dbReference type="GO" id="GO:0006508">
    <property type="term" value="P:proteolysis"/>
    <property type="evidence" value="ECO:0007669"/>
    <property type="project" value="UniProtKB-KW"/>
</dbReference>
<gene>
    <name evidence="5" type="ORF">T459_20652</name>
</gene>
<comment type="similarity">
    <text evidence="1">Belongs to the peptidase C48 family.</text>
</comment>
<keyword evidence="2" id="KW-0645">Protease</keyword>
<evidence type="ECO:0000313" key="6">
    <source>
        <dbReference type="Proteomes" id="UP000222542"/>
    </source>
</evidence>
<feature type="domain" description="Ubiquitin-like protease family profile" evidence="4">
    <location>
        <begin position="173"/>
        <end position="399"/>
    </location>
</feature>
<dbReference type="Proteomes" id="UP000222542">
    <property type="component" value="Unassembled WGS sequence"/>
</dbReference>
<sequence length="433" mass="49613">MPVLGNLYDATVETIARPLAYSLKKGGASYPKFRQTIVKMGQRYHAAAVGEEKAIETAANDLSHCVKPVYLLLFPLLCQLFLVKISKAFRVDELEPMRTQIEKEGMNLHRKDDIERALKPFKEYQEENDKKWEALHKRMKFDSIIQNKEKDILLWMNEAFEQNRAKTKEDLKEVIRNKVLRDVLKERDAKNDGGSSGVRDVTATAEEHNMIVDNPSTDSKDEEKVKPVNLGERKNYPFEGFNISDEAPKNLIKYCQQQSKVSQNEECLINIIKGFSIPAGLPWHLADKVYIPINCGDEFHWVFAIVILKERRIQIYDSMSRRRHSTSSSEIQKLAKILHTYLAMSGFLDQKVRADWLTIEAYQDKVANPFDVQYVDEIVQQTIGSLDCGPFVAAYTEYLSDGLQVPNDGLDAGLLRKRYAALLWKYGEAKAQT</sequence>
<name>A0A2G2Z536_CAPAN</name>
<reference evidence="5 6" key="2">
    <citation type="journal article" date="2017" name="Genome Biol.">
        <title>New reference genome sequences of hot pepper reveal the massive evolution of plant disease-resistance genes by retroduplication.</title>
        <authorList>
            <person name="Kim S."/>
            <person name="Park J."/>
            <person name="Yeom S.I."/>
            <person name="Kim Y.M."/>
            <person name="Seo E."/>
            <person name="Kim K.T."/>
            <person name="Kim M.S."/>
            <person name="Lee J.M."/>
            <person name="Cheong K."/>
            <person name="Shin H.S."/>
            <person name="Kim S.B."/>
            <person name="Han K."/>
            <person name="Lee J."/>
            <person name="Park M."/>
            <person name="Lee H.A."/>
            <person name="Lee H.Y."/>
            <person name="Lee Y."/>
            <person name="Oh S."/>
            <person name="Lee J.H."/>
            <person name="Choi E."/>
            <person name="Choi E."/>
            <person name="Lee S.E."/>
            <person name="Jeon J."/>
            <person name="Kim H."/>
            <person name="Choi G."/>
            <person name="Song H."/>
            <person name="Lee J."/>
            <person name="Lee S.C."/>
            <person name="Kwon J.K."/>
            <person name="Lee H.Y."/>
            <person name="Koo N."/>
            <person name="Hong Y."/>
            <person name="Kim R.W."/>
            <person name="Kang W.H."/>
            <person name="Huh J.H."/>
            <person name="Kang B.C."/>
            <person name="Yang T.J."/>
            <person name="Lee Y.H."/>
            <person name="Bennetzen J.L."/>
            <person name="Choi D."/>
        </authorList>
    </citation>
    <scope>NUCLEOTIDE SEQUENCE [LARGE SCALE GENOMIC DNA]</scope>
    <source>
        <strain evidence="6">cv. CM334</strain>
    </source>
</reference>
<proteinExistence type="inferred from homology"/>
<dbReference type="GO" id="GO:0008234">
    <property type="term" value="F:cysteine-type peptidase activity"/>
    <property type="evidence" value="ECO:0007669"/>
    <property type="project" value="InterPro"/>
</dbReference>
<comment type="caution">
    <text evidence="5">The sequence shown here is derived from an EMBL/GenBank/DDBJ whole genome shotgun (WGS) entry which is preliminary data.</text>
</comment>
<accession>A0A2G2Z536</accession>
<dbReference type="EMBL" id="AYRZ02000007">
    <property type="protein sequence ID" value="PHT77130.1"/>
    <property type="molecule type" value="Genomic_DNA"/>
</dbReference>
<reference evidence="5 6" key="1">
    <citation type="journal article" date="2014" name="Nat. Genet.">
        <title>Genome sequence of the hot pepper provides insights into the evolution of pungency in Capsicum species.</title>
        <authorList>
            <person name="Kim S."/>
            <person name="Park M."/>
            <person name="Yeom S.I."/>
            <person name="Kim Y.M."/>
            <person name="Lee J.M."/>
            <person name="Lee H.A."/>
            <person name="Seo E."/>
            <person name="Choi J."/>
            <person name="Cheong K."/>
            <person name="Kim K.T."/>
            <person name="Jung K."/>
            <person name="Lee G.W."/>
            <person name="Oh S.K."/>
            <person name="Bae C."/>
            <person name="Kim S.B."/>
            <person name="Lee H.Y."/>
            <person name="Kim S.Y."/>
            <person name="Kim M.S."/>
            <person name="Kang B.C."/>
            <person name="Jo Y.D."/>
            <person name="Yang H.B."/>
            <person name="Jeong H.J."/>
            <person name="Kang W.H."/>
            <person name="Kwon J.K."/>
            <person name="Shin C."/>
            <person name="Lim J.Y."/>
            <person name="Park J.H."/>
            <person name="Huh J.H."/>
            <person name="Kim J.S."/>
            <person name="Kim B.D."/>
            <person name="Cohen O."/>
            <person name="Paran I."/>
            <person name="Suh M.C."/>
            <person name="Lee S.B."/>
            <person name="Kim Y.K."/>
            <person name="Shin Y."/>
            <person name="Noh S.J."/>
            <person name="Park J."/>
            <person name="Seo Y.S."/>
            <person name="Kwon S.Y."/>
            <person name="Kim H.A."/>
            <person name="Park J.M."/>
            <person name="Kim H.J."/>
            <person name="Choi S.B."/>
            <person name="Bosland P.W."/>
            <person name="Reeves G."/>
            <person name="Jo S.H."/>
            <person name="Lee B.W."/>
            <person name="Cho H.T."/>
            <person name="Choi H.S."/>
            <person name="Lee M.S."/>
            <person name="Yu Y."/>
            <person name="Do Choi Y."/>
            <person name="Park B.S."/>
            <person name="van Deynze A."/>
            <person name="Ashrafi H."/>
            <person name="Hill T."/>
            <person name="Kim W.T."/>
            <person name="Pai H.S."/>
            <person name="Ahn H.K."/>
            <person name="Yeam I."/>
            <person name="Giovannoni J.J."/>
            <person name="Rose J.K."/>
            <person name="Sorensen I."/>
            <person name="Lee S.J."/>
            <person name="Kim R.W."/>
            <person name="Choi I.Y."/>
            <person name="Choi B.S."/>
            <person name="Lim J.S."/>
            <person name="Lee Y.H."/>
            <person name="Choi D."/>
        </authorList>
    </citation>
    <scope>NUCLEOTIDE SEQUENCE [LARGE SCALE GENOMIC DNA]</scope>
    <source>
        <strain evidence="6">cv. CM334</strain>
    </source>
</reference>
<dbReference type="InterPro" id="IPR003653">
    <property type="entry name" value="Peptidase_C48_C"/>
</dbReference>
<evidence type="ECO:0000313" key="5">
    <source>
        <dbReference type="EMBL" id="PHT77130.1"/>
    </source>
</evidence>